<evidence type="ECO:0000256" key="10">
    <source>
        <dbReference type="ARBA" id="ARBA00049244"/>
    </source>
</evidence>
<evidence type="ECO:0000256" key="5">
    <source>
        <dbReference type="ARBA" id="ARBA00022723"/>
    </source>
</evidence>
<dbReference type="CDD" id="cd18137">
    <property type="entry name" value="HLD_clamp_pol_III_gamma_tau"/>
    <property type="match status" value="1"/>
</dbReference>
<proteinExistence type="inferred from homology"/>
<dbReference type="Gene3D" id="1.10.8.60">
    <property type="match status" value="1"/>
</dbReference>
<comment type="similarity">
    <text evidence="1 11">Belongs to the DnaX/STICHEL family.</text>
</comment>
<evidence type="ECO:0000256" key="8">
    <source>
        <dbReference type="ARBA" id="ARBA00022840"/>
    </source>
</evidence>
<gene>
    <name evidence="11" type="primary">dnaX</name>
    <name evidence="14" type="ORF">K3174_10590</name>
</gene>
<dbReference type="InterPro" id="IPR003593">
    <property type="entry name" value="AAA+_ATPase"/>
</dbReference>
<dbReference type="Pfam" id="PF13177">
    <property type="entry name" value="DNA_pol3_delta2"/>
    <property type="match status" value="1"/>
</dbReference>
<accession>A0ABS7J6M4</accession>
<dbReference type="NCBIfam" id="NF006585">
    <property type="entry name" value="PRK09111.1"/>
    <property type="match status" value="1"/>
</dbReference>
<dbReference type="SUPFAM" id="SSF52540">
    <property type="entry name" value="P-loop containing nucleoside triphosphate hydrolases"/>
    <property type="match status" value="1"/>
</dbReference>
<dbReference type="SMART" id="SM00382">
    <property type="entry name" value="AAA"/>
    <property type="match status" value="1"/>
</dbReference>
<feature type="domain" description="AAA+ ATPase" evidence="13">
    <location>
        <begin position="98"/>
        <end position="245"/>
    </location>
</feature>
<comment type="catalytic activity">
    <reaction evidence="10 11">
        <text>DNA(n) + a 2'-deoxyribonucleoside 5'-triphosphate = DNA(n+1) + diphosphate</text>
        <dbReference type="Rhea" id="RHEA:22508"/>
        <dbReference type="Rhea" id="RHEA-COMP:17339"/>
        <dbReference type="Rhea" id="RHEA-COMP:17340"/>
        <dbReference type="ChEBI" id="CHEBI:33019"/>
        <dbReference type="ChEBI" id="CHEBI:61560"/>
        <dbReference type="ChEBI" id="CHEBI:173112"/>
        <dbReference type="EC" id="2.7.7.7"/>
    </reaction>
</comment>
<sequence length="600" mass="64780">MGDSPDNPDGLPWESAADEADAPSAAELEDAGQESMFGADQPRSAADHTLDPHVSAPSDPAQPYRVLARKYRPQTFAELIGQEAMVRTLANAIARDRLAHAFLMTGVRGVGKTSTARLIAKALNCIGPDGNGGPTISPCGVCEPCRAIAEGRHIDVIEMDAASHTGVDDVREIIEAVRYVAVSARYKIYIIDEVHMLSRNAFNALLKTLEEPPAHVKFLFATTEVEKLPVTVLSRTQRFDLRRIPVEMLESHFAEICRKEGVEADPEALHIVANAAEGSVRDGLSILDQAIAHADLDTEGKVTAARVRDMLGLADKGAQRRLFGHILEGEGKALLEAIDEQYALGVEPLALMRAQMDLAHRITVAQVSSGEPEGASADEREQLAEWSGRLPAGQLHRLWQLFLKAHEEVRLAPDPLVALRMALLRTLHAGQLPDPGKLAKRIEALAEAGPALAPRSAEGVAEPAAAPQASLDWQEMVDAIDNSGLMQEASIMRLQVRVVELSDGMLRYGRDAKFSDDIAPVLREALHRHTGKRWSVEEIGGGAGSPSLVEVQEAEREAAAAATRAHPLVKAALDAFPNAELIDDGGAPPQRREVPWSRKA</sequence>
<dbReference type="Gene3D" id="3.40.50.300">
    <property type="entry name" value="P-loop containing nucleotide triphosphate hydrolases"/>
    <property type="match status" value="1"/>
</dbReference>
<evidence type="ECO:0000256" key="11">
    <source>
        <dbReference type="RuleBase" id="RU364063"/>
    </source>
</evidence>
<dbReference type="Proteomes" id="UP000755104">
    <property type="component" value="Unassembled WGS sequence"/>
</dbReference>
<dbReference type="GO" id="GO:0003887">
    <property type="term" value="F:DNA-directed DNA polymerase activity"/>
    <property type="evidence" value="ECO:0007669"/>
    <property type="project" value="UniProtKB-EC"/>
</dbReference>
<dbReference type="EMBL" id="JAIGNO010000006">
    <property type="protein sequence ID" value="MBX7482980.1"/>
    <property type="molecule type" value="Genomic_DNA"/>
</dbReference>
<feature type="compositionally biased region" description="Acidic residues" evidence="12">
    <location>
        <begin position="16"/>
        <end position="32"/>
    </location>
</feature>
<evidence type="ECO:0000313" key="14">
    <source>
        <dbReference type="EMBL" id="MBX7482980.1"/>
    </source>
</evidence>
<dbReference type="NCBIfam" id="TIGR02397">
    <property type="entry name" value="dnaX_nterm"/>
    <property type="match status" value="1"/>
</dbReference>
<reference evidence="14 15" key="1">
    <citation type="submission" date="2021-08" db="EMBL/GenBank/DDBJ databases">
        <title>Comparative Genomics Analysis of the Genus Qipengyuania Reveals Extensive Genetic Diversity and Metabolic Versatility, Including the Description of Fifteen Novel Species.</title>
        <authorList>
            <person name="Liu Y."/>
        </authorList>
    </citation>
    <scope>NUCLEOTIDE SEQUENCE [LARGE SCALE GENOMIC DNA]</scope>
    <source>
        <strain evidence="14 15">6D47A</strain>
    </source>
</reference>
<evidence type="ECO:0000256" key="9">
    <source>
        <dbReference type="ARBA" id="ARBA00022932"/>
    </source>
</evidence>
<evidence type="ECO:0000256" key="6">
    <source>
        <dbReference type="ARBA" id="ARBA00022741"/>
    </source>
</evidence>
<dbReference type="InterPro" id="IPR022754">
    <property type="entry name" value="DNA_pol_III_gamma-3"/>
</dbReference>
<dbReference type="InterPro" id="IPR012763">
    <property type="entry name" value="DNA_pol_III_sug/sutau_N"/>
</dbReference>
<dbReference type="Pfam" id="PF12362">
    <property type="entry name" value="DUF3646"/>
    <property type="match status" value="1"/>
</dbReference>
<dbReference type="CDD" id="cd00009">
    <property type="entry name" value="AAA"/>
    <property type="match status" value="1"/>
</dbReference>
<keyword evidence="2 11" id="KW-0808">Transferase</keyword>
<evidence type="ECO:0000256" key="1">
    <source>
        <dbReference type="ARBA" id="ARBA00006360"/>
    </source>
</evidence>
<name>A0ABS7J6M4_9SPHN</name>
<dbReference type="InterPro" id="IPR008921">
    <property type="entry name" value="DNA_pol3_clamp-load_cplx_C"/>
</dbReference>
<keyword evidence="3 11" id="KW-0548">Nucleotidyltransferase</keyword>
<keyword evidence="6 11" id="KW-0547">Nucleotide-binding</keyword>
<dbReference type="PANTHER" id="PTHR11669:SF0">
    <property type="entry name" value="PROTEIN STICHEL-LIKE 2"/>
    <property type="match status" value="1"/>
</dbReference>
<evidence type="ECO:0000256" key="2">
    <source>
        <dbReference type="ARBA" id="ARBA00022679"/>
    </source>
</evidence>
<feature type="region of interest" description="Disordered" evidence="12">
    <location>
        <begin position="1"/>
        <end position="62"/>
    </location>
</feature>
<keyword evidence="4 11" id="KW-0235">DNA replication</keyword>
<evidence type="ECO:0000259" key="13">
    <source>
        <dbReference type="SMART" id="SM00382"/>
    </source>
</evidence>
<comment type="caution">
    <text evidence="14">The sequence shown here is derived from an EMBL/GenBank/DDBJ whole genome shotgun (WGS) entry which is preliminary data.</text>
</comment>
<dbReference type="PANTHER" id="PTHR11669">
    <property type="entry name" value="REPLICATION FACTOR C / DNA POLYMERASE III GAMMA-TAU SUBUNIT"/>
    <property type="match status" value="1"/>
</dbReference>
<dbReference type="RefSeq" id="WP_221558241.1">
    <property type="nucleotide sequence ID" value="NZ_JAIGNO010000006.1"/>
</dbReference>
<keyword evidence="8 11" id="KW-0067">ATP-binding</keyword>
<dbReference type="Gene3D" id="1.20.272.10">
    <property type="match status" value="1"/>
</dbReference>
<comment type="function">
    <text evidence="11">DNA polymerase III is a complex, multichain enzyme responsible for most of the replicative synthesis in bacteria. This DNA polymerase also exhibits 3' to 5' exonuclease activity.</text>
</comment>
<evidence type="ECO:0000256" key="7">
    <source>
        <dbReference type="ARBA" id="ARBA00022833"/>
    </source>
</evidence>
<dbReference type="InterPro" id="IPR045085">
    <property type="entry name" value="HLD_clamp_pol_III_gamma_tau"/>
</dbReference>
<dbReference type="InterPro" id="IPR050238">
    <property type="entry name" value="DNA_Rep/Repair_Clamp_Loader"/>
</dbReference>
<evidence type="ECO:0000313" key="15">
    <source>
        <dbReference type="Proteomes" id="UP000755104"/>
    </source>
</evidence>
<comment type="subunit">
    <text evidence="11">DNA polymerase III contains a core (composed of alpha, epsilon and theta chains) that associates with a tau subunit. This core dimerizes to form the POLIII' complex. PolIII' associates with the gamma complex (composed of gamma, delta, delta', psi and chi chains) and with the beta chain to form the complete DNA polymerase III complex.</text>
</comment>
<dbReference type="Pfam" id="PF12169">
    <property type="entry name" value="DNA_pol3_gamma3"/>
    <property type="match status" value="1"/>
</dbReference>
<evidence type="ECO:0000256" key="3">
    <source>
        <dbReference type="ARBA" id="ARBA00022695"/>
    </source>
</evidence>
<evidence type="ECO:0000256" key="12">
    <source>
        <dbReference type="SAM" id="MobiDB-lite"/>
    </source>
</evidence>
<evidence type="ECO:0000256" key="4">
    <source>
        <dbReference type="ARBA" id="ARBA00022705"/>
    </source>
</evidence>
<dbReference type="SUPFAM" id="SSF48019">
    <property type="entry name" value="post-AAA+ oligomerization domain-like"/>
    <property type="match status" value="1"/>
</dbReference>
<dbReference type="InterPro" id="IPR022107">
    <property type="entry name" value="DNA_pol_III_gamma/tau_C"/>
</dbReference>
<protein>
    <recommendedName>
        <fullName evidence="11">DNA polymerase III subunit gamma/tau</fullName>
        <ecNumber evidence="11">2.7.7.7</ecNumber>
    </recommendedName>
</protein>
<keyword evidence="7" id="KW-0862">Zinc</keyword>
<dbReference type="EC" id="2.7.7.7" evidence="11"/>
<keyword evidence="9 11" id="KW-0239">DNA-directed DNA polymerase</keyword>
<feature type="region of interest" description="Disordered" evidence="12">
    <location>
        <begin position="580"/>
        <end position="600"/>
    </location>
</feature>
<dbReference type="InterPro" id="IPR027417">
    <property type="entry name" value="P-loop_NTPase"/>
</dbReference>
<keyword evidence="15" id="KW-1185">Reference proteome</keyword>
<organism evidence="14 15">
    <name type="scientific">Qipengyuania qiaonensis</name>
    <dbReference type="NCBI Taxonomy" id="2867240"/>
    <lineage>
        <taxon>Bacteria</taxon>
        <taxon>Pseudomonadati</taxon>
        <taxon>Pseudomonadota</taxon>
        <taxon>Alphaproteobacteria</taxon>
        <taxon>Sphingomonadales</taxon>
        <taxon>Erythrobacteraceae</taxon>
        <taxon>Qipengyuania</taxon>
    </lineage>
</organism>
<dbReference type="Pfam" id="PF22608">
    <property type="entry name" value="DNAX_ATPase_lid"/>
    <property type="match status" value="1"/>
</dbReference>
<keyword evidence="5" id="KW-0479">Metal-binding</keyword>
<feature type="compositionally biased region" description="Basic and acidic residues" evidence="12">
    <location>
        <begin position="590"/>
        <end position="600"/>
    </location>
</feature>